<dbReference type="InParanoid" id="W4KEI8"/>
<dbReference type="AlphaFoldDB" id="W4KEI8"/>
<dbReference type="KEGG" id="hir:HETIRDRAFT_170641"/>
<dbReference type="HOGENOM" id="CLU_2740322_0_0_1"/>
<name>W4KEI8_HETIT</name>
<dbReference type="RefSeq" id="XP_009543858.1">
    <property type="nucleotide sequence ID" value="XM_009545563.1"/>
</dbReference>
<sequence>MSIAALQYRTQPVPPRAATFAILLQPLTLSLDVQRIRHSTLVMECSKSRISMEVYFSRISLLARGLSISLL</sequence>
<organism evidence="1 2">
    <name type="scientific">Heterobasidion irregulare (strain TC 32-1)</name>
    <dbReference type="NCBI Taxonomy" id="747525"/>
    <lineage>
        <taxon>Eukaryota</taxon>
        <taxon>Fungi</taxon>
        <taxon>Dikarya</taxon>
        <taxon>Basidiomycota</taxon>
        <taxon>Agaricomycotina</taxon>
        <taxon>Agaricomycetes</taxon>
        <taxon>Russulales</taxon>
        <taxon>Bondarzewiaceae</taxon>
        <taxon>Heterobasidion</taxon>
        <taxon>Heterobasidion annosum species complex</taxon>
    </lineage>
</organism>
<evidence type="ECO:0000313" key="2">
    <source>
        <dbReference type="Proteomes" id="UP000030671"/>
    </source>
</evidence>
<keyword evidence="2" id="KW-1185">Reference proteome</keyword>
<accession>W4KEI8</accession>
<dbReference type="Proteomes" id="UP000030671">
    <property type="component" value="Unassembled WGS sequence"/>
</dbReference>
<dbReference type="GeneID" id="20668300"/>
<proteinExistence type="predicted"/>
<protein>
    <submittedName>
        <fullName evidence="1">Uncharacterized protein</fullName>
    </submittedName>
</protein>
<gene>
    <name evidence="1" type="ORF">HETIRDRAFT_170641</name>
</gene>
<dbReference type="EMBL" id="KI925456">
    <property type="protein sequence ID" value="ETW84154.1"/>
    <property type="molecule type" value="Genomic_DNA"/>
</dbReference>
<evidence type="ECO:0000313" key="1">
    <source>
        <dbReference type="EMBL" id="ETW84154.1"/>
    </source>
</evidence>
<reference evidence="1 2" key="1">
    <citation type="journal article" date="2012" name="New Phytol.">
        <title>Insight into trade-off between wood decay and parasitism from the genome of a fungal forest pathogen.</title>
        <authorList>
            <person name="Olson A."/>
            <person name="Aerts A."/>
            <person name="Asiegbu F."/>
            <person name="Belbahri L."/>
            <person name="Bouzid O."/>
            <person name="Broberg A."/>
            <person name="Canback B."/>
            <person name="Coutinho P.M."/>
            <person name="Cullen D."/>
            <person name="Dalman K."/>
            <person name="Deflorio G."/>
            <person name="van Diepen L.T."/>
            <person name="Dunand C."/>
            <person name="Duplessis S."/>
            <person name="Durling M."/>
            <person name="Gonthier P."/>
            <person name="Grimwood J."/>
            <person name="Fossdal C.G."/>
            <person name="Hansson D."/>
            <person name="Henrissat B."/>
            <person name="Hietala A."/>
            <person name="Himmelstrand K."/>
            <person name="Hoffmeister D."/>
            <person name="Hogberg N."/>
            <person name="James T.Y."/>
            <person name="Karlsson M."/>
            <person name="Kohler A."/>
            <person name="Kues U."/>
            <person name="Lee Y.H."/>
            <person name="Lin Y.C."/>
            <person name="Lind M."/>
            <person name="Lindquist E."/>
            <person name="Lombard V."/>
            <person name="Lucas S."/>
            <person name="Lunden K."/>
            <person name="Morin E."/>
            <person name="Murat C."/>
            <person name="Park J."/>
            <person name="Raffaello T."/>
            <person name="Rouze P."/>
            <person name="Salamov A."/>
            <person name="Schmutz J."/>
            <person name="Solheim H."/>
            <person name="Stahlberg J."/>
            <person name="Velez H."/>
            <person name="de Vries R.P."/>
            <person name="Wiebenga A."/>
            <person name="Woodward S."/>
            <person name="Yakovlev I."/>
            <person name="Garbelotto M."/>
            <person name="Martin F."/>
            <person name="Grigoriev I.V."/>
            <person name="Stenlid J."/>
        </authorList>
    </citation>
    <scope>NUCLEOTIDE SEQUENCE [LARGE SCALE GENOMIC DNA]</scope>
    <source>
        <strain evidence="1 2">TC 32-1</strain>
    </source>
</reference>